<evidence type="ECO:0000256" key="5">
    <source>
        <dbReference type="SAM" id="SignalP"/>
    </source>
</evidence>
<evidence type="ECO:0000313" key="7">
    <source>
        <dbReference type="EMBL" id="MDG4944998.1"/>
    </source>
</evidence>
<evidence type="ECO:0000259" key="6">
    <source>
        <dbReference type="PROSITE" id="PS51935"/>
    </source>
</evidence>
<dbReference type="SUPFAM" id="SSF54001">
    <property type="entry name" value="Cysteine proteinases"/>
    <property type="match status" value="1"/>
</dbReference>
<dbReference type="Proteomes" id="UP001152599">
    <property type="component" value="Unassembled WGS sequence"/>
</dbReference>
<keyword evidence="4" id="KW-0788">Thiol protease</keyword>
<dbReference type="PROSITE" id="PS51257">
    <property type="entry name" value="PROKAR_LIPOPROTEIN"/>
    <property type="match status" value="1"/>
</dbReference>
<dbReference type="PANTHER" id="PTHR47053">
    <property type="entry name" value="MUREIN DD-ENDOPEPTIDASE MEPH-RELATED"/>
    <property type="match status" value="1"/>
</dbReference>
<keyword evidence="5" id="KW-0732">Signal</keyword>
<evidence type="ECO:0000256" key="3">
    <source>
        <dbReference type="ARBA" id="ARBA00022801"/>
    </source>
</evidence>
<reference evidence="7" key="1">
    <citation type="submission" date="2022-07" db="EMBL/GenBank/DDBJ databases">
        <title>Description and genome-wide analysis of Profundicola chukchiensis gen. nov., sp. nov., marine bacteria isolated from bottom sediments of the Chukchi Sea.</title>
        <authorList>
            <person name="Romanenko L."/>
            <person name="Otstavnykh N."/>
            <person name="Kurilenko V."/>
            <person name="Eremeev V."/>
            <person name="Velansky P."/>
            <person name="Mikhailov V."/>
            <person name="Isaeva M."/>
        </authorList>
    </citation>
    <scope>NUCLEOTIDE SEQUENCE</scope>
    <source>
        <strain evidence="7">KMM 9713</strain>
    </source>
</reference>
<protein>
    <submittedName>
        <fullName evidence="7">C40 family peptidase</fullName>
    </submittedName>
</protein>
<dbReference type="PANTHER" id="PTHR47053:SF1">
    <property type="entry name" value="MUREIN DD-ENDOPEPTIDASE MEPH-RELATED"/>
    <property type="match status" value="1"/>
</dbReference>
<name>A0A9X4RTG6_9FLAO</name>
<evidence type="ECO:0000256" key="1">
    <source>
        <dbReference type="ARBA" id="ARBA00007074"/>
    </source>
</evidence>
<accession>A0A9X4RTG6</accession>
<gene>
    <name evidence="7" type="ORF">NMK71_01100</name>
</gene>
<dbReference type="GO" id="GO:0006508">
    <property type="term" value="P:proteolysis"/>
    <property type="evidence" value="ECO:0007669"/>
    <property type="project" value="UniProtKB-KW"/>
</dbReference>
<feature type="chain" id="PRO_5040976819" evidence="5">
    <location>
        <begin position="22"/>
        <end position="229"/>
    </location>
</feature>
<dbReference type="InterPro" id="IPR051202">
    <property type="entry name" value="Peptidase_C40"/>
</dbReference>
<feature type="signal peptide" evidence="5">
    <location>
        <begin position="1"/>
        <end position="21"/>
    </location>
</feature>
<keyword evidence="3" id="KW-0378">Hydrolase</keyword>
<proteinExistence type="inferred from homology"/>
<dbReference type="PROSITE" id="PS51935">
    <property type="entry name" value="NLPC_P60"/>
    <property type="match status" value="1"/>
</dbReference>
<comment type="caution">
    <text evidence="7">The sequence shown here is derived from an EMBL/GenBank/DDBJ whole genome shotgun (WGS) entry which is preliminary data.</text>
</comment>
<dbReference type="AlphaFoldDB" id="A0A9X4RTG6"/>
<evidence type="ECO:0000313" key="8">
    <source>
        <dbReference type="Proteomes" id="UP001152599"/>
    </source>
</evidence>
<feature type="domain" description="NlpC/P60" evidence="6">
    <location>
        <begin position="79"/>
        <end position="205"/>
    </location>
</feature>
<comment type="similarity">
    <text evidence="1">Belongs to the peptidase C40 family.</text>
</comment>
<dbReference type="InterPro" id="IPR000064">
    <property type="entry name" value="NLP_P60_dom"/>
</dbReference>
<sequence>MKFIITLLFVGLFLGSCSTQSYLTQQNYNVQNNKSGLVAAKTALERPMITPDELREEIFTNHAKTAEELEKNIFVSSLESSFSNILTEAKSFLGTPYRYGGTTRNGIDCSAFMQQIYEVEGIELPRVSSRQAKVGLPVNKSDLQKGDLIFFSTTSKYRITHVAMVMEVKENEIKFIHSGSSKGVSVESLNHPYWSARYRTARRPEKFAQPMMVKMSELDSVQEIATRYP</sequence>
<dbReference type="Gene3D" id="3.90.1720.10">
    <property type="entry name" value="endopeptidase domain like (from Nostoc punctiforme)"/>
    <property type="match status" value="1"/>
</dbReference>
<dbReference type="RefSeq" id="WP_304416455.1">
    <property type="nucleotide sequence ID" value="NZ_JANAIE010000002.1"/>
</dbReference>
<dbReference type="Pfam" id="PF00877">
    <property type="entry name" value="NLPC_P60"/>
    <property type="match status" value="1"/>
</dbReference>
<evidence type="ECO:0000256" key="4">
    <source>
        <dbReference type="ARBA" id="ARBA00022807"/>
    </source>
</evidence>
<evidence type="ECO:0000256" key="2">
    <source>
        <dbReference type="ARBA" id="ARBA00022670"/>
    </source>
</evidence>
<dbReference type="GO" id="GO:0008234">
    <property type="term" value="F:cysteine-type peptidase activity"/>
    <property type="evidence" value="ECO:0007669"/>
    <property type="project" value="UniProtKB-KW"/>
</dbReference>
<dbReference type="InterPro" id="IPR038765">
    <property type="entry name" value="Papain-like_cys_pep_sf"/>
</dbReference>
<organism evidence="7 8">
    <name type="scientific">Profundicola chukchiensis</name>
    <dbReference type="NCBI Taxonomy" id="2961959"/>
    <lineage>
        <taxon>Bacteria</taxon>
        <taxon>Pseudomonadati</taxon>
        <taxon>Bacteroidota</taxon>
        <taxon>Flavobacteriia</taxon>
        <taxon>Flavobacteriales</taxon>
        <taxon>Weeksellaceae</taxon>
        <taxon>Profundicola</taxon>
    </lineage>
</organism>
<keyword evidence="2" id="KW-0645">Protease</keyword>
<dbReference type="EMBL" id="JANCMU010000001">
    <property type="protein sequence ID" value="MDG4944998.1"/>
    <property type="molecule type" value="Genomic_DNA"/>
</dbReference>
<keyword evidence="8" id="KW-1185">Reference proteome</keyword>